<organism evidence="1 2">
    <name type="scientific">Frateuria aurantia (strain ATCC 33424 / DSM 6220 / KCTC 2777 / LMG 1558 / NBRC 3245 / NCIMB 13370)</name>
    <name type="common">Acetobacter aurantius</name>
    <dbReference type="NCBI Taxonomy" id="767434"/>
    <lineage>
        <taxon>Bacteria</taxon>
        <taxon>Pseudomonadati</taxon>
        <taxon>Pseudomonadota</taxon>
        <taxon>Gammaproteobacteria</taxon>
        <taxon>Lysobacterales</taxon>
        <taxon>Rhodanobacteraceae</taxon>
        <taxon>Frateuria</taxon>
    </lineage>
</organism>
<dbReference type="EMBL" id="CP003350">
    <property type="protein sequence ID" value="AFC86356.1"/>
    <property type="molecule type" value="Genomic_DNA"/>
</dbReference>
<accession>H8L1U5</accession>
<proteinExistence type="predicted"/>
<protein>
    <submittedName>
        <fullName evidence="1">Uncharacterized protein</fullName>
    </submittedName>
</protein>
<dbReference type="STRING" id="767434.Fraau_1969"/>
<keyword evidence="2" id="KW-1185">Reference proteome</keyword>
<dbReference type="Proteomes" id="UP000005234">
    <property type="component" value="Chromosome"/>
</dbReference>
<gene>
    <name evidence="1" type="ordered locus">Fraau_1969</name>
</gene>
<evidence type="ECO:0000313" key="1">
    <source>
        <dbReference type="EMBL" id="AFC86356.1"/>
    </source>
</evidence>
<dbReference type="HOGENOM" id="CLU_2219244_0_0_6"/>
<reference evidence="1" key="1">
    <citation type="submission" date="2012-02" db="EMBL/GenBank/DDBJ databases">
        <title>The complete genome of Frateuria aurantia DSM 6220.</title>
        <authorList>
            <consortium name="US DOE Joint Genome Institute (JGI-PGF)"/>
            <person name="Lucas S."/>
            <person name="Copeland A."/>
            <person name="Lapidus A."/>
            <person name="Glavina del Rio T."/>
            <person name="Dalin E."/>
            <person name="Tice H."/>
            <person name="Bruce D."/>
            <person name="Goodwin L."/>
            <person name="Pitluck S."/>
            <person name="Peters L."/>
            <person name="Ovchinnikova G."/>
            <person name="Teshima H."/>
            <person name="Kyrpides N."/>
            <person name="Mavromatis K."/>
            <person name="Ivanova N."/>
            <person name="Brettin T."/>
            <person name="Detter J.C."/>
            <person name="Han C."/>
            <person name="Larimer F."/>
            <person name="Land M."/>
            <person name="Hauser L."/>
            <person name="Markowitz V."/>
            <person name="Cheng J.-F."/>
            <person name="Hugenholtz P."/>
            <person name="Woyke T."/>
            <person name="Wu D."/>
            <person name="Brambilla E."/>
            <person name="Klenk H.-P."/>
            <person name="Eisen J.A."/>
        </authorList>
    </citation>
    <scope>NUCLEOTIDE SEQUENCE</scope>
    <source>
        <strain evidence="1">DSM 6220</strain>
    </source>
</reference>
<name>H8L1U5_FRAAD</name>
<dbReference type="Gene3D" id="6.20.20.10">
    <property type="match status" value="1"/>
</dbReference>
<sequence length="106" mass="11354">MRSTTQSFIRRRFRGFTLYISATAISGTHDVRFNTGAGEFTLQMTPDDIEGVQSVLEQAHTLIDANLPGRCRSCAGTGEYGVGIGIPRDCPACSGTGLKSRQQVAA</sequence>
<dbReference type="AlphaFoldDB" id="H8L1U5"/>
<evidence type="ECO:0000313" key="2">
    <source>
        <dbReference type="Proteomes" id="UP000005234"/>
    </source>
</evidence>
<dbReference type="KEGG" id="fau:Fraau_1969"/>